<organism evidence="4 5">
    <name type="scientific">Kluyveromyces marxianus</name>
    <name type="common">Yeast</name>
    <name type="synonym">Candida kefyr</name>
    <dbReference type="NCBI Taxonomy" id="4911"/>
    <lineage>
        <taxon>Eukaryota</taxon>
        <taxon>Fungi</taxon>
        <taxon>Dikarya</taxon>
        <taxon>Ascomycota</taxon>
        <taxon>Saccharomycotina</taxon>
        <taxon>Saccharomycetes</taxon>
        <taxon>Saccharomycetales</taxon>
        <taxon>Saccharomycetaceae</taxon>
        <taxon>Kluyveromyces</taxon>
    </lineage>
</organism>
<reference evidence="4 5" key="1">
    <citation type="submission" date="2016-03" db="EMBL/GenBank/DDBJ databases">
        <title>How can Kluyveromyces marxianus grow so fast - potential evolutionary course in Saccharomyces Complex revealed by comparative genomics.</title>
        <authorList>
            <person name="Mo W."/>
            <person name="Lu W."/>
            <person name="Yang X."/>
            <person name="Qi J."/>
            <person name="Lv H."/>
        </authorList>
    </citation>
    <scope>NUCLEOTIDE SEQUENCE [LARGE SCALE GENOMIC DNA]</scope>
    <source>
        <strain evidence="4 5">FIM1</strain>
    </source>
</reference>
<dbReference type="SUPFAM" id="SSF57701">
    <property type="entry name" value="Zn2/Cys6 DNA-binding domain"/>
    <property type="match status" value="1"/>
</dbReference>
<keyword evidence="2" id="KW-0539">Nucleus</keyword>
<gene>
    <name evidence="4" type="primary">GAL6</name>
    <name evidence="4" type="ORF">FIM1_2449</name>
</gene>
<evidence type="ECO:0000256" key="2">
    <source>
        <dbReference type="ARBA" id="ARBA00023242"/>
    </source>
</evidence>
<comment type="subcellular location">
    <subcellularLocation>
        <location evidence="1">Nucleus</location>
    </subcellularLocation>
</comment>
<dbReference type="Gene3D" id="4.10.240.10">
    <property type="entry name" value="Zn(2)-C6 fungal-type DNA-binding domain"/>
    <property type="match status" value="1"/>
</dbReference>
<dbReference type="PANTHER" id="PTHR37534">
    <property type="entry name" value="TRANSCRIPTIONAL ACTIVATOR PROTEIN UGA3"/>
    <property type="match status" value="1"/>
</dbReference>
<evidence type="ECO:0000259" key="3">
    <source>
        <dbReference type="PROSITE" id="PS50048"/>
    </source>
</evidence>
<sequence>MRVRASKLCKDRSDITQREKRTKTGCLTCRKRRKKCTEEKPRCFKCVANNLECKWPDTIILNNKLSVLKYKEKTSRIAKATDKKKAPDELKDYSNNSESKTSVDENFLFHLCVDLFLPNLLTQDLNSLCEEGNSYIVQQTQKNAVLKEAFLCCGATYLEIVNPKKYSKLSQSLYESTSALFDNYFNKAITDKQKYETLLPPAIVLCVRESIAAKANTKRKNQWLSYIYKLIDKRYDLSLSPASHSAEDEAKLNQYESSAAKKIGSEILLESSSNTIIKPFEKLLLESFMYNFSVTIPFTTNVLDIPDPFTLFEEMNKVLQTSVYNRDYEWDKNPLFGASMGAFEMLSKACYLSRLAMPLDNKSVFQERFCQLERTSKFYTPSFPTVVLRKQPQDILDAVKRSVAVSKLVWRVSLLLIGAIKHYQNWELRSENVTSSILEIITVIESLPKVSRYWVLLPCPLFLSGFFTLETSHREKILGGLHNLPPTFNQNSILSMQKILEETWALPEKLRLNMLFDLAKLWDTLR</sequence>
<dbReference type="Pfam" id="PF00172">
    <property type="entry name" value="Zn_clus"/>
    <property type="match status" value="1"/>
</dbReference>
<dbReference type="PANTHER" id="PTHR37534:SF46">
    <property type="entry name" value="ZN(II)2CYS6 TRANSCRIPTION FACTOR (EUROFUNG)"/>
    <property type="match status" value="1"/>
</dbReference>
<protein>
    <submittedName>
        <fullName evidence="4">GAL4-like Zn2Cys6 binuclear cluster DNA-binding domain</fullName>
    </submittedName>
</protein>
<evidence type="ECO:0000313" key="4">
    <source>
        <dbReference type="EMBL" id="QGN15753.1"/>
    </source>
</evidence>
<reference evidence="4 5" key="2">
    <citation type="submission" date="2019-11" db="EMBL/GenBank/DDBJ databases">
        <authorList>
            <person name="Lu H."/>
        </authorList>
    </citation>
    <scope>NUCLEOTIDE SEQUENCE [LARGE SCALE GENOMIC DNA]</scope>
    <source>
        <strain evidence="4 5">FIM1</strain>
    </source>
</reference>
<accession>A0ABX6ETY9</accession>
<dbReference type="PROSITE" id="PS50048">
    <property type="entry name" value="ZN2_CY6_FUNGAL_2"/>
    <property type="match status" value="1"/>
</dbReference>
<evidence type="ECO:0000256" key="1">
    <source>
        <dbReference type="ARBA" id="ARBA00004123"/>
    </source>
</evidence>
<feature type="domain" description="Zn(2)-C6 fungal-type" evidence="3">
    <location>
        <begin position="25"/>
        <end position="55"/>
    </location>
</feature>
<keyword evidence="5" id="KW-1185">Reference proteome</keyword>
<dbReference type="Proteomes" id="UP000422736">
    <property type="component" value="Chromosome 4"/>
</dbReference>
<dbReference type="EMBL" id="CP015057">
    <property type="protein sequence ID" value="QGN15753.1"/>
    <property type="molecule type" value="Genomic_DNA"/>
</dbReference>
<proteinExistence type="predicted"/>
<evidence type="ECO:0000313" key="5">
    <source>
        <dbReference type="Proteomes" id="UP000422736"/>
    </source>
</evidence>
<dbReference type="InterPro" id="IPR036864">
    <property type="entry name" value="Zn2-C6_fun-type_DNA-bd_sf"/>
</dbReference>
<dbReference type="InterPro" id="IPR021858">
    <property type="entry name" value="Fun_TF"/>
</dbReference>
<dbReference type="InterPro" id="IPR001138">
    <property type="entry name" value="Zn2Cys6_DnaBD"/>
</dbReference>
<name>A0ABX6ETY9_KLUMA</name>
<dbReference type="Pfam" id="PF11951">
    <property type="entry name" value="Fungal_trans_2"/>
    <property type="match status" value="1"/>
</dbReference>
<dbReference type="CDD" id="cd00067">
    <property type="entry name" value="GAL4"/>
    <property type="match status" value="1"/>
</dbReference>
<dbReference type="SMART" id="SM00066">
    <property type="entry name" value="GAL4"/>
    <property type="match status" value="1"/>
</dbReference>
<dbReference type="PROSITE" id="PS00463">
    <property type="entry name" value="ZN2_CY6_FUNGAL_1"/>
    <property type="match status" value="1"/>
</dbReference>